<protein>
    <submittedName>
        <fullName evidence="2">Uncharacterized protein</fullName>
    </submittedName>
</protein>
<keyword evidence="1" id="KW-0812">Transmembrane</keyword>
<name>A0A2H0YW85_9BACT</name>
<evidence type="ECO:0000313" key="3">
    <source>
        <dbReference type="Proteomes" id="UP000228711"/>
    </source>
</evidence>
<keyword evidence="1" id="KW-1133">Transmembrane helix</keyword>
<sequence>MSKIEGIIPHQKHETIDDSRRGKFEPHEDIHMRSRGQRQLIGIIALVSVIVLVGGWILLAQNGKLFTRTSTDEQFVHSLTNTLSSNQSLTSTSVQDANISQNVTPEEKKVLEQVDEELFPEFQ</sequence>
<comment type="caution">
    <text evidence="2">The sequence shown here is derived from an EMBL/GenBank/DDBJ whole genome shotgun (WGS) entry which is preliminary data.</text>
</comment>
<dbReference type="EMBL" id="PEXV01000005">
    <property type="protein sequence ID" value="PIS41993.1"/>
    <property type="molecule type" value="Genomic_DNA"/>
</dbReference>
<evidence type="ECO:0000256" key="1">
    <source>
        <dbReference type="SAM" id="Phobius"/>
    </source>
</evidence>
<proteinExistence type="predicted"/>
<evidence type="ECO:0000313" key="2">
    <source>
        <dbReference type="EMBL" id="PIS41993.1"/>
    </source>
</evidence>
<organism evidence="2 3">
    <name type="scientific">Candidatus Kerfeldbacteria bacterium CG08_land_8_20_14_0_20_42_7</name>
    <dbReference type="NCBI Taxonomy" id="2014245"/>
    <lineage>
        <taxon>Bacteria</taxon>
        <taxon>Candidatus Kerfeldiibacteriota</taxon>
    </lineage>
</organism>
<dbReference type="Proteomes" id="UP000228711">
    <property type="component" value="Unassembled WGS sequence"/>
</dbReference>
<reference evidence="3" key="1">
    <citation type="submission" date="2017-09" db="EMBL/GenBank/DDBJ databases">
        <title>Depth-based differentiation of microbial function through sediment-hosted aquifers and enrichment of novel symbionts in the deep terrestrial subsurface.</title>
        <authorList>
            <person name="Probst A.J."/>
            <person name="Ladd B."/>
            <person name="Jarett J.K."/>
            <person name="Geller-Mcgrath D.E."/>
            <person name="Sieber C.M.K."/>
            <person name="Emerson J.B."/>
            <person name="Anantharaman K."/>
            <person name="Thomas B.C."/>
            <person name="Malmstrom R."/>
            <person name="Stieglmeier M."/>
            <person name="Klingl A."/>
            <person name="Woyke T."/>
            <person name="Ryan C.M."/>
            <person name="Banfield J.F."/>
        </authorList>
    </citation>
    <scope>NUCLEOTIDE SEQUENCE [LARGE SCALE GENOMIC DNA]</scope>
</reference>
<accession>A0A2H0YW85</accession>
<dbReference type="AlphaFoldDB" id="A0A2H0YW85"/>
<feature type="transmembrane region" description="Helical" evidence="1">
    <location>
        <begin position="40"/>
        <end position="59"/>
    </location>
</feature>
<keyword evidence="1" id="KW-0472">Membrane</keyword>
<gene>
    <name evidence="2" type="ORF">COT25_00120</name>
</gene>